<dbReference type="Pfam" id="PF14198">
    <property type="entry name" value="TnpV"/>
    <property type="match status" value="1"/>
</dbReference>
<dbReference type="Proteomes" id="UP000029500">
    <property type="component" value="Chromosome"/>
</dbReference>
<sequence>MNNPNSPNLTYREIDGLLYPNLNISNKAKVDQQPLGRYGRMAMSYLRDNHPQRFQILLMQGILMETLHNAEQEALERMEQMTEQLLRLRPMPKTDDTLERTRHLNQIKSTAEELVLNDIVLKPR</sequence>
<dbReference type="InterPro" id="IPR026989">
    <property type="entry name" value="TnpV"/>
</dbReference>
<keyword evidence="2" id="KW-1185">Reference proteome</keyword>
<dbReference type="STRING" id="189425.PGRAT_23245"/>
<reference evidence="1 2" key="1">
    <citation type="submission" date="2014-08" db="EMBL/GenBank/DDBJ databases">
        <title>Comparative genomics of the Paenibacillus odorifer group.</title>
        <authorList>
            <person name="den Bakker H.C."/>
            <person name="Tsai Y.-C."/>
            <person name="Martin N."/>
            <person name="Korlach J."/>
            <person name="Wiedmann M."/>
        </authorList>
    </citation>
    <scope>NUCLEOTIDE SEQUENCE [LARGE SCALE GENOMIC DNA]</scope>
    <source>
        <strain evidence="1 2">DSM 15220</strain>
    </source>
</reference>
<proteinExistence type="predicted"/>
<dbReference type="OrthoDB" id="9797564at2"/>
<dbReference type="EMBL" id="CP009287">
    <property type="protein sequence ID" value="AIQ70240.1"/>
    <property type="molecule type" value="Genomic_DNA"/>
</dbReference>
<accession>A0A089MCZ7</accession>
<dbReference type="KEGG" id="pgm:PGRAT_23245"/>
<evidence type="ECO:0008006" key="3">
    <source>
        <dbReference type="Google" id="ProtNLM"/>
    </source>
</evidence>
<dbReference type="AlphaFoldDB" id="A0A089MCZ7"/>
<dbReference type="HOGENOM" id="CLU_140884_1_0_9"/>
<organism evidence="1 2">
    <name type="scientific">Paenibacillus graminis</name>
    <dbReference type="NCBI Taxonomy" id="189425"/>
    <lineage>
        <taxon>Bacteria</taxon>
        <taxon>Bacillati</taxon>
        <taxon>Bacillota</taxon>
        <taxon>Bacilli</taxon>
        <taxon>Bacillales</taxon>
        <taxon>Paenibacillaceae</taxon>
        <taxon>Paenibacillus</taxon>
    </lineage>
</organism>
<name>A0A089MCZ7_9BACL</name>
<protein>
    <recommendedName>
        <fullName evidence="3">TnpV protein</fullName>
    </recommendedName>
</protein>
<evidence type="ECO:0000313" key="1">
    <source>
        <dbReference type="EMBL" id="AIQ70240.1"/>
    </source>
</evidence>
<dbReference type="eggNOG" id="ENOG5033HN0">
    <property type="taxonomic scope" value="Bacteria"/>
</dbReference>
<evidence type="ECO:0000313" key="2">
    <source>
        <dbReference type="Proteomes" id="UP000029500"/>
    </source>
</evidence>
<gene>
    <name evidence="1" type="ORF">PGRAT_23245</name>
</gene>